<keyword evidence="3" id="KW-1185">Reference proteome</keyword>
<feature type="region of interest" description="Disordered" evidence="1">
    <location>
        <begin position="1"/>
        <end position="38"/>
    </location>
</feature>
<evidence type="ECO:0000313" key="2">
    <source>
        <dbReference type="EMBL" id="THU71279.1"/>
    </source>
</evidence>
<dbReference type="Proteomes" id="UP000317650">
    <property type="component" value="Chromosome 8"/>
</dbReference>
<comment type="caution">
    <text evidence="2">The sequence shown here is derived from an EMBL/GenBank/DDBJ whole genome shotgun (WGS) entry which is preliminary data.</text>
</comment>
<dbReference type="EMBL" id="PYDT01000002">
    <property type="protein sequence ID" value="THU71279.1"/>
    <property type="molecule type" value="Genomic_DNA"/>
</dbReference>
<name>A0A4S8K8J8_MUSBA</name>
<dbReference type="AlphaFoldDB" id="A0A4S8K8J8"/>
<protein>
    <submittedName>
        <fullName evidence="2">Uncharacterized protein</fullName>
    </submittedName>
</protein>
<organism evidence="2 3">
    <name type="scientific">Musa balbisiana</name>
    <name type="common">Banana</name>
    <dbReference type="NCBI Taxonomy" id="52838"/>
    <lineage>
        <taxon>Eukaryota</taxon>
        <taxon>Viridiplantae</taxon>
        <taxon>Streptophyta</taxon>
        <taxon>Embryophyta</taxon>
        <taxon>Tracheophyta</taxon>
        <taxon>Spermatophyta</taxon>
        <taxon>Magnoliopsida</taxon>
        <taxon>Liliopsida</taxon>
        <taxon>Zingiberales</taxon>
        <taxon>Musaceae</taxon>
        <taxon>Musa</taxon>
    </lineage>
</organism>
<proteinExistence type="predicted"/>
<gene>
    <name evidence="2" type="ORF">C4D60_Mb08t33870</name>
</gene>
<reference evidence="2 3" key="1">
    <citation type="journal article" date="2019" name="Nat. Plants">
        <title>Genome sequencing of Musa balbisiana reveals subgenome evolution and function divergence in polyploid bananas.</title>
        <authorList>
            <person name="Yao X."/>
        </authorList>
    </citation>
    <scope>NUCLEOTIDE SEQUENCE [LARGE SCALE GENOMIC DNA]</scope>
    <source>
        <strain evidence="3">cv. DH-PKW</strain>
        <tissue evidence="2">Leaves</tissue>
    </source>
</reference>
<evidence type="ECO:0000256" key="1">
    <source>
        <dbReference type="SAM" id="MobiDB-lite"/>
    </source>
</evidence>
<evidence type="ECO:0000313" key="3">
    <source>
        <dbReference type="Proteomes" id="UP000317650"/>
    </source>
</evidence>
<sequence length="124" mass="13435">MRHSAKTSKATNVSKEHGKGHGHLQPLTKNAAKKKPRRHLSVISGVGIIEGGWRWIGKRQDSLASPSSSSAFSLFSLNASSSFTIARLISPDTGLDQRYHLVASGLRTSLLADRYVLPDTDSII</sequence>
<accession>A0A4S8K8J8</accession>